<protein>
    <submittedName>
        <fullName evidence="2">Uncharacterized protein</fullName>
    </submittedName>
</protein>
<feature type="non-terminal residue" evidence="2">
    <location>
        <position position="1"/>
    </location>
</feature>
<evidence type="ECO:0000313" key="2">
    <source>
        <dbReference type="EMBL" id="CAF4417111.1"/>
    </source>
</evidence>
<accession>A0A8S2W3R1</accession>
<reference evidence="2" key="1">
    <citation type="submission" date="2021-02" db="EMBL/GenBank/DDBJ databases">
        <authorList>
            <person name="Nowell W R."/>
        </authorList>
    </citation>
    <scope>NUCLEOTIDE SEQUENCE</scope>
</reference>
<dbReference type="Proteomes" id="UP000682733">
    <property type="component" value="Unassembled WGS sequence"/>
</dbReference>
<name>A0A8S2W3R1_9BILA</name>
<dbReference type="EMBL" id="CAJOBA010075808">
    <property type="protein sequence ID" value="CAF4417111.1"/>
    <property type="molecule type" value="Genomic_DNA"/>
</dbReference>
<evidence type="ECO:0000313" key="3">
    <source>
        <dbReference type="Proteomes" id="UP000682733"/>
    </source>
</evidence>
<evidence type="ECO:0000313" key="1">
    <source>
        <dbReference type="EMBL" id="CAF1606063.1"/>
    </source>
</evidence>
<comment type="caution">
    <text evidence="2">The sequence shown here is derived from an EMBL/GenBank/DDBJ whole genome shotgun (WGS) entry which is preliminary data.</text>
</comment>
<dbReference type="EMBL" id="CAJNOK010051814">
    <property type="protein sequence ID" value="CAF1606063.1"/>
    <property type="molecule type" value="Genomic_DNA"/>
</dbReference>
<dbReference type="Proteomes" id="UP000677228">
    <property type="component" value="Unassembled WGS sequence"/>
</dbReference>
<organism evidence="2 3">
    <name type="scientific">Didymodactylos carnosus</name>
    <dbReference type="NCBI Taxonomy" id="1234261"/>
    <lineage>
        <taxon>Eukaryota</taxon>
        <taxon>Metazoa</taxon>
        <taxon>Spiralia</taxon>
        <taxon>Gnathifera</taxon>
        <taxon>Rotifera</taxon>
        <taxon>Eurotatoria</taxon>
        <taxon>Bdelloidea</taxon>
        <taxon>Philodinida</taxon>
        <taxon>Philodinidae</taxon>
        <taxon>Didymodactylos</taxon>
    </lineage>
</organism>
<gene>
    <name evidence="1" type="ORF">OVA965_LOCUS42383</name>
    <name evidence="2" type="ORF">TMI583_LOCUS44273</name>
</gene>
<sequence length="234" mass="27592">VQAIKHGALALTSCFARESYLGNSLRWCHGKKYILEQFITWYIIDRSLRRTNKMNIDDLFYSEQFDERYLNKSFIPMHQDKLSLCLQRKNIDPNTKIIYYARYRRGIKSFHSRAYSRSGNAISYMVSISTHKCPAKRQTCFAEILFYLNIHGVYYALIPKHDCVDSSISSGLSITTVPPQLVEKLNDYYGFYNDKQYSYKIVPLLHVMNKVIKMQWSQKNIYVFTDIILDCEHD</sequence>
<dbReference type="AlphaFoldDB" id="A0A8S2W3R1"/>
<proteinExistence type="predicted"/>